<evidence type="ECO:0000313" key="2">
    <source>
        <dbReference type="Proteomes" id="UP001163846"/>
    </source>
</evidence>
<dbReference type="Proteomes" id="UP001163846">
    <property type="component" value="Unassembled WGS sequence"/>
</dbReference>
<dbReference type="EMBL" id="MU806565">
    <property type="protein sequence ID" value="KAJ3834206.1"/>
    <property type="molecule type" value="Genomic_DNA"/>
</dbReference>
<dbReference type="AlphaFoldDB" id="A0AA38P0X8"/>
<evidence type="ECO:0000313" key="1">
    <source>
        <dbReference type="EMBL" id="KAJ3834206.1"/>
    </source>
</evidence>
<gene>
    <name evidence="1" type="ORF">F5878DRAFT_495698</name>
</gene>
<accession>A0AA38P0X8</accession>
<organism evidence="1 2">
    <name type="scientific">Lentinula raphanica</name>
    <dbReference type="NCBI Taxonomy" id="153919"/>
    <lineage>
        <taxon>Eukaryota</taxon>
        <taxon>Fungi</taxon>
        <taxon>Dikarya</taxon>
        <taxon>Basidiomycota</taxon>
        <taxon>Agaricomycotina</taxon>
        <taxon>Agaricomycetes</taxon>
        <taxon>Agaricomycetidae</taxon>
        <taxon>Agaricales</taxon>
        <taxon>Marasmiineae</taxon>
        <taxon>Omphalotaceae</taxon>
        <taxon>Lentinula</taxon>
    </lineage>
</organism>
<comment type="caution">
    <text evidence="1">The sequence shown here is derived from an EMBL/GenBank/DDBJ whole genome shotgun (WGS) entry which is preliminary data.</text>
</comment>
<proteinExistence type="predicted"/>
<keyword evidence="2" id="KW-1185">Reference proteome</keyword>
<protein>
    <submittedName>
        <fullName evidence="1">Uncharacterized protein</fullName>
    </submittedName>
</protein>
<feature type="non-terminal residue" evidence="1">
    <location>
        <position position="190"/>
    </location>
</feature>
<reference evidence="1" key="1">
    <citation type="submission" date="2022-08" db="EMBL/GenBank/DDBJ databases">
        <authorList>
            <consortium name="DOE Joint Genome Institute"/>
            <person name="Min B."/>
            <person name="Riley R."/>
            <person name="Sierra-Patev S."/>
            <person name="Naranjo-Ortiz M."/>
            <person name="Looney B."/>
            <person name="Konkel Z."/>
            <person name="Slot J.C."/>
            <person name="Sakamoto Y."/>
            <person name="Steenwyk J.L."/>
            <person name="Rokas A."/>
            <person name="Carro J."/>
            <person name="Camarero S."/>
            <person name="Ferreira P."/>
            <person name="Molpeceres G."/>
            <person name="Ruiz-Duenas F.J."/>
            <person name="Serrano A."/>
            <person name="Henrissat B."/>
            <person name="Drula E."/>
            <person name="Hughes K.W."/>
            <person name="Mata J.L."/>
            <person name="Ishikawa N.K."/>
            <person name="Vargas-Isla R."/>
            <person name="Ushijima S."/>
            <person name="Smith C.A."/>
            <person name="Ahrendt S."/>
            <person name="Andreopoulos W."/>
            <person name="He G."/>
            <person name="Labutti K."/>
            <person name="Lipzen A."/>
            <person name="Ng V."/>
            <person name="Sandor L."/>
            <person name="Barry K."/>
            <person name="Martinez A.T."/>
            <person name="Xiao Y."/>
            <person name="Gibbons J.G."/>
            <person name="Terashima K."/>
            <person name="Hibbett D.S."/>
            <person name="Grigoriev I.V."/>
        </authorList>
    </citation>
    <scope>NUCLEOTIDE SEQUENCE</scope>
    <source>
        <strain evidence="1">TFB9207</strain>
    </source>
</reference>
<name>A0AA38P0X8_9AGAR</name>
<sequence length="190" mass="21686">VSAWSQALALHSTFNQSLRRSEESGYYLPPPRLLDGPENTSTRAFYYRAWLKIRPVILKNLSQKPKCLSAKRWRCLLDVVGGHSSEQNPGKAKNDVYRVEMRSLLNTLVAQNSPDSFSLDDLEPRIEEFHGKCVDCRNEPPPREIASQIIWELTELSFRQDLVVLDRRLDTSGLSLTQRNALLDACWSGL</sequence>
<feature type="non-terminal residue" evidence="1">
    <location>
        <position position="1"/>
    </location>
</feature>